<keyword evidence="2" id="KW-1185">Reference proteome</keyword>
<dbReference type="EMBL" id="VUMI01000014">
    <property type="protein sequence ID" value="MSS88647.1"/>
    <property type="molecule type" value="Genomic_DNA"/>
</dbReference>
<organism evidence="1 2">
    <name type="scientific">Eisenbergiella porci</name>
    <dbReference type="NCBI Taxonomy" id="2652274"/>
    <lineage>
        <taxon>Bacteria</taxon>
        <taxon>Bacillati</taxon>
        <taxon>Bacillota</taxon>
        <taxon>Clostridia</taxon>
        <taxon>Lachnospirales</taxon>
        <taxon>Lachnospiraceae</taxon>
        <taxon>Eisenbergiella</taxon>
    </lineage>
</organism>
<evidence type="ECO:0000313" key="1">
    <source>
        <dbReference type="EMBL" id="MSS88647.1"/>
    </source>
</evidence>
<reference evidence="1 2" key="1">
    <citation type="submission" date="2019-08" db="EMBL/GenBank/DDBJ databases">
        <title>In-depth cultivation of the pig gut microbiome towards novel bacterial diversity and tailored functional studies.</title>
        <authorList>
            <person name="Wylensek D."/>
            <person name="Hitch T.C.A."/>
            <person name="Clavel T."/>
        </authorList>
    </citation>
    <scope>NUCLEOTIDE SEQUENCE [LARGE SCALE GENOMIC DNA]</scope>
    <source>
        <strain evidence="1 2">WCA-389-WT-23B</strain>
    </source>
</reference>
<dbReference type="Proteomes" id="UP000436047">
    <property type="component" value="Unassembled WGS sequence"/>
</dbReference>
<proteinExistence type="predicted"/>
<dbReference type="GeneID" id="86053419"/>
<comment type="caution">
    <text evidence="1">The sequence shown here is derived from an EMBL/GenBank/DDBJ whole genome shotgun (WGS) entry which is preliminary data.</text>
</comment>
<gene>
    <name evidence="1" type="ORF">FYJ45_10165</name>
</gene>
<name>A0A6N7WDT7_9FIRM</name>
<evidence type="ECO:0000313" key="2">
    <source>
        <dbReference type="Proteomes" id="UP000436047"/>
    </source>
</evidence>
<dbReference type="AlphaFoldDB" id="A0A6N7WDT7"/>
<sequence length="95" mass="10546">MSIKNIQIKAKVTPHNAKQVAAAMAGLGDLIGQFNNMKTQEQIDEHVARINGYAYALVNMDVIEEKTANKEIAYAACMAAAARQEELEGLRRKWQ</sequence>
<accession>A0A6N7WDT7</accession>
<protein>
    <submittedName>
        <fullName evidence="1">Uncharacterized protein</fullName>
    </submittedName>
</protein>
<dbReference type="RefSeq" id="WP_154464515.1">
    <property type="nucleotide sequence ID" value="NZ_VUMI01000014.1"/>
</dbReference>